<evidence type="ECO:0000256" key="1">
    <source>
        <dbReference type="SAM" id="MobiDB-lite"/>
    </source>
</evidence>
<gene>
    <name evidence="3" type="ORF">FHR82_005280</name>
</gene>
<reference evidence="3 4" key="1">
    <citation type="submission" date="2020-08" db="EMBL/GenBank/DDBJ databases">
        <title>Genomic Encyclopedia of Type Strains, Phase III (KMG-III): the genomes of soil and plant-associated and newly described type strains.</title>
        <authorList>
            <person name="Whitman W."/>
        </authorList>
    </citation>
    <scope>NUCLEOTIDE SEQUENCE [LARGE SCALE GENOMIC DNA]</scope>
    <source>
        <strain evidence="3 4">CECT 8960</strain>
    </source>
</reference>
<keyword evidence="2" id="KW-0472">Membrane</keyword>
<sequence length="271" mass="28124">MNALDLPPRRPLPRETRERIRRTVETGLADRRSRYRAPLAAAAAVALLAVGVFVGSHLAPVPGDDRSPAATTTTSPDSPDSPVVRGVTMAVPYAQTNEDLDHCADVAAASPRAGEFAPRAEWRPRFTATAPDGVRITAFLGTGGKPAFCEVTTTTATVSDPTAEPIPLALTPTNMSPAAVFAVYLSPTGLLAGYAESVAALEFTAVQGTEVEPISVPAFRNGMFVVNLGEFRIGDSVDVIGRSSQGLSVVSGSLAYSPPHLPPPGVTGPIG</sequence>
<feature type="compositionally biased region" description="Low complexity" evidence="1">
    <location>
        <begin position="68"/>
        <end position="84"/>
    </location>
</feature>
<keyword evidence="4" id="KW-1185">Reference proteome</keyword>
<name>A0A7W7VG30_9PSEU</name>
<comment type="caution">
    <text evidence="3">The sequence shown here is derived from an EMBL/GenBank/DDBJ whole genome shotgun (WGS) entry which is preliminary data.</text>
</comment>
<protein>
    <submittedName>
        <fullName evidence="3">Uncharacterized protein</fullName>
    </submittedName>
</protein>
<feature type="transmembrane region" description="Helical" evidence="2">
    <location>
        <begin position="39"/>
        <end position="59"/>
    </location>
</feature>
<dbReference type="AlphaFoldDB" id="A0A7W7VG30"/>
<accession>A0A7W7VG30</accession>
<evidence type="ECO:0000313" key="3">
    <source>
        <dbReference type="EMBL" id="MBB4909027.1"/>
    </source>
</evidence>
<keyword evidence="2" id="KW-1133">Transmembrane helix</keyword>
<dbReference type="RefSeq" id="WP_184813085.1">
    <property type="nucleotide sequence ID" value="NZ_JACHJQ010000005.1"/>
</dbReference>
<organism evidence="3 4">
    <name type="scientific">Actinophytocola algeriensis</name>
    <dbReference type="NCBI Taxonomy" id="1768010"/>
    <lineage>
        <taxon>Bacteria</taxon>
        <taxon>Bacillati</taxon>
        <taxon>Actinomycetota</taxon>
        <taxon>Actinomycetes</taxon>
        <taxon>Pseudonocardiales</taxon>
        <taxon>Pseudonocardiaceae</taxon>
    </lineage>
</organism>
<feature type="region of interest" description="Disordered" evidence="1">
    <location>
        <begin position="61"/>
        <end position="84"/>
    </location>
</feature>
<evidence type="ECO:0000313" key="4">
    <source>
        <dbReference type="Proteomes" id="UP000520767"/>
    </source>
</evidence>
<dbReference type="EMBL" id="JACHJQ010000005">
    <property type="protein sequence ID" value="MBB4909027.1"/>
    <property type="molecule type" value="Genomic_DNA"/>
</dbReference>
<keyword evidence="2" id="KW-0812">Transmembrane</keyword>
<evidence type="ECO:0000256" key="2">
    <source>
        <dbReference type="SAM" id="Phobius"/>
    </source>
</evidence>
<dbReference type="Proteomes" id="UP000520767">
    <property type="component" value="Unassembled WGS sequence"/>
</dbReference>
<proteinExistence type="predicted"/>